<reference evidence="6 7" key="1">
    <citation type="submission" date="2013-12" db="EMBL/GenBank/DDBJ databases">
        <title>Annotated genome of Streptomyces scopuliridis.</title>
        <authorList>
            <person name="Olson J.B."/>
        </authorList>
    </citation>
    <scope>NUCLEOTIDE SEQUENCE [LARGE SCALE GENOMIC DNA]</scope>
    <source>
        <strain evidence="6 7">RB72</strain>
    </source>
</reference>
<dbReference type="InterPro" id="IPR009081">
    <property type="entry name" value="PP-bd_ACP"/>
</dbReference>
<dbReference type="AlphaFoldDB" id="A0A2T7TB75"/>
<sequence length="978" mass="103716">VVRGVSGLWVTAALFGVLVEEDAGCFVGLGEVWTGGDAVPAVAAERMLAACPGTVLVNGYGPTESTTFAVSGPIVVEDAVGGSVPLGHVMDNTTGYVLDGALRPVGVGVPGELYLGGLGLARGYDGRAGLTAERFVADAFGSGGRLYRTGDVVRWRADGRLDFLGRGDGQVKIRGFRIELGEIEAVLARHEGVGGAAVLAREDRPGVKRLVAYLVPSSGELDVALVREHAAGLLPEYMVPSAFVVLDELPLTVNGKVDRRALPAPEFDAAGEYVGPRTSLEMALADVWAEVLGVERVGIHDDFFELGGDSISSLKVVSRIRSVLKAGLSPRALFDHPTIARLAGELPVREDASEAGIERAARDGHLPLSFAQERLWFLENFTPGGVEYNITGGLRLTGTLDLPALRSAVSGLVERHEALRTTFDSVGGRGVQVVYASLDVPVRTVVSATRAELDTVLRAEALTPFDLRTGPLMRVLLAEVAENEYVLVLSMHHIVTDGWSMGVVTRELSELYAAAVRGEEARLPLLPVQYPDFAVWQRDRLAGEALDSQIAYWRGQLDGLEPLELPTDRPRPVVRTSTGSMHTFEVPADLTARLVRAGQAGGASLFMVLTAVTQLLLSRYSGQRDVAVGTVVSGRERAELEGLVGFFVNTLVLRSRIDAEASFADLLADVRATTLDAFAHQDVPFSRLIEELSPERDTSRTPLVQALVALQNSPMGEFELPGLRVTDEEMPREAAQFELSLHFQETGGGGGLAAVAEFNTDLFDVETVERLCGHWLVLAERVVAEPSVPLVRVGMLGAGELERLLMGWAGPGVGVGERSVVELVQARIDAAPGAVAVLGEGGVSLTYGELGVRVDRLAGHLASLGVGVESRVGVCLPRSLDLVVAVLGVLRAGGAYVPLDPEYPVDRLEFMKADSGVEVVVTEEVLARSLVGDVVAPEVVVSLSSAAYVIYTSGSTGRPKGVVVPHGAMAGLVRWAVG</sequence>
<evidence type="ECO:0000256" key="1">
    <source>
        <dbReference type="ARBA" id="ARBA00001957"/>
    </source>
</evidence>
<dbReference type="SUPFAM" id="SSF52777">
    <property type="entry name" value="CoA-dependent acyltransferases"/>
    <property type="match status" value="2"/>
</dbReference>
<dbReference type="PROSITE" id="PS50075">
    <property type="entry name" value="CARRIER"/>
    <property type="match status" value="1"/>
</dbReference>
<evidence type="ECO:0000259" key="5">
    <source>
        <dbReference type="PROSITE" id="PS50075"/>
    </source>
</evidence>
<dbReference type="SMART" id="SM00823">
    <property type="entry name" value="PKS_PP"/>
    <property type="match status" value="1"/>
</dbReference>
<dbReference type="GO" id="GO:0005829">
    <property type="term" value="C:cytosol"/>
    <property type="evidence" value="ECO:0007669"/>
    <property type="project" value="TreeGrafter"/>
</dbReference>
<dbReference type="Gene3D" id="1.10.1200.10">
    <property type="entry name" value="ACP-like"/>
    <property type="match status" value="1"/>
</dbReference>
<comment type="cofactor">
    <cofactor evidence="1">
        <name>pantetheine 4'-phosphate</name>
        <dbReference type="ChEBI" id="CHEBI:47942"/>
    </cofactor>
</comment>
<dbReference type="InterPro" id="IPR020845">
    <property type="entry name" value="AMP-binding_CS"/>
</dbReference>
<protein>
    <recommendedName>
        <fullName evidence="5">Carrier domain-containing protein</fullName>
    </recommendedName>
</protein>
<dbReference type="EMBL" id="AZSP01000111">
    <property type="protein sequence ID" value="PVE12407.1"/>
    <property type="molecule type" value="Genomic_DNA"/>
</dbReference>
<dbReference type="SMART" id="SM01294">
    <property type="entry name" value="PKS_PP_betabranch"/>
    <property type="match status" value="1"/>
</dbReference>
<name>A0A2T7TB75_9ACTN</name>
<dbReference type="Gene3D" id="3.40.50.980">
    <property type="match status" value="1"/>
</dbReference>
<dbReference type="InterPro" id="IPR045851">
    <property type="entry name" value="AMP-bd_C_sf"/>
</dbReference>
<dbReference type="RefSeq" id="WP_165840632.1">
    <property type="nucleotide sequence ID" value="NZ_AZSP01000111.1"/>
</dbReference>
<dbReference type="InterPro" id="IPR025110">
    <property type="entry name" value="AMP-bd_C"/>
</dbReference>
<dbReference type="Gene3D" id="3.30.559.10">
    <property type="entry name" value="Chloramphenicol acetyltransferase-like domain"/>
    <property type="match status" value="1"/>
</dbReference>
<dbReference type="GO" id="GO:0008610">
    <property type="term" value="P:lipid biosynthetic process"/>
    <property type="evidence" value="ECO:0007669"/>
    <property type="project" value="UniProtKB-ARBA"/>
</dbReference>
<feature type="domain" description="Carrier" evidence="5">
    <location>
        <begin position="275"/>
        <end position="350"/>
    </location>
</feature>
<dbReference type="GO" id="GO:0003824">
    <property type="term" value="F:catalytic activity"/>
    <property type="evidence" value="ECO:0007669"/>
    <property type="project" value="InterPro"/>
</dbReference>
<evidence type="ECO:0000256" key="3">
    <source>
        <dbReference type="ARBA" id="ARBA00022450"/>
    </source>
</evidence>
<dbReference type="Gene3D" id="3.40.50.12780">
    <property type="entry name" value="N-terminal domain of ligase-like"/>
    <property type="match status" value="1"/>
</dbReference>
<dbReference type="InterPro" id="IPR042099">
    <property type="entry name" value="ANL_N_sf"/>
</dbReference>
<dbReference type="InterPro" id="IPR020806">
    <property type="entry name" value="PKS_PP-bd"/>
</dbReference>
<dbReference type="SUPFAM" id="SSF47336">
    <property type="entry name" value="ACP-like"/>
    <property type="match status" value="1"/>
</dbReference>
<dbReference type="InterPro" id="IPR036736">
    <property type="entry name" value="ACP-like_sf"/>
</dbReference>
<dbReference type="Pfam" id="PF13193">
    <property type="entry name" value="AMP-binding_C"/>
    <property type="match status" value="1"/>
</dbReference>
<dbReference type="InterPro" id="IPR000873">
    <property type="entry name" value="AMP-dep_synth/lig_dom"/>
</dbReference>
<dbReference type="GO" id="GO:0044550">
    <property type="term" value="P:secondary metabolite biosynthetic process"/>
    <property type="evidence" value="ECO:0007669"/>
    <property type="project" value="TreeGrafter"/>
</dbReference>
<dbReference type="Gene3D" id="3.30.300.30">
    <property type="match status" value="1"/>
</dbReference>
<keyword evidence="3" id="KW-0596">Phosphopantetheine</keyword>
<evidence type="ECO:0000256" key="2">
    <source>
        <dbReference type="ARBA" id="ARBA00006432"/>
    </source>
</evidence>
<dbReference type="GO" id="GO:0017000">
    <property type="term" value="P:antibiotic biosynthetic process"/>
    <property type="evidence" value="ECO:0007669"/>
    <property type="project" value="UniProtKB-ARBA"/>
</dbReference>
<dbReference type="GO" id="GO:0043041">
    <property type="term" value="P:amino acid activation for nonribosomal peptide biosynthetic process"/>
    <property type="evidence" value="ECO:0007669"/>
    <property type="project" value="TreeGrafter"/>
</dbReference>
<organism evidence="6 7">
    <name type="scientific">Streptomyces scopuliridis RB72</name>
    <dbReference type="NCBI Taxonomy" id="1440053"/>
    <lineage>
        <taxon>Bacteria</taxon>
        <taxon>Bacillati</taxon>
        <taxon>Actinomycetota</taxon>
        <taxon>Actinomycetes</taxon>
        <taxon>Kitasatosporales</taxon>
        <taxon>Streptomycetaceae</taxon>
        <taxon>Streptomyces</taxon>
    </lineage>
</organism>
<dbReference type="FunFam" id="1.10.1200.10:FF:000005">
    <property type="entry name" value="Nonribosomal peptide synthetase 1"/>
    <property type="match status" value="1"/>
</dbReference>
<dbReference type="InterPro" id="IPR001242">
    <property type="entry name" value="Condensation_dom"/>
</dbReference>
<dbReference type="CDD" id="cd19531">
    <property type="entry name" value="LCL_NRPS-like"/>
    <property type="match status" value="1"/>
</dbReference>
<dbReference type="GO" id="GO:0031177">
    <property type="term" value="F:phosphopantetheine binding"/>
    <property type="evidence" value="ECO:0007669"/>
    <property type="project" value="InterPro"/>
</dbReference>
<dbReference type="Pfam" id="PF00668">
    <property type="entry name" value="Condensation"/>
    <property type="match status" value="1"/>
</dbReference>
<gene>
    <name evidence="6" type="ORF">Y717_03280</name>
</gene>
<dbReference type="PROSITE" id="PS00012">
    <property type="entry name" value="PHOSPHOPANTETHEINE"/>
    <property type="match status" value="1"/>
</dbReference>
<dbReference type="PANTHER" id="PTHR45527:SF1">
    <property type="entry name" value="FATTY ACID SYNTHASE"/>
    <property type="match status" value="1"/>
</dbReference>
<evidence type="ECO:0000256" key="4">
    <source>
        <dbReference type="ARBA" id="ARBA00022553"/>
    </source>
</evidence>
<feature type="non-terminal residue" evidence="6">
    <location>
        <position position="1"/>
    </location>
</feature>
<dbReference type="PROSITE" id="PS00455">
    <property type="entry name" value="AMP_BINDING"/>
    <property type="match status" value="1"/>
</dbReference>
<evidence type="ECO:0000313" key="7">
    <source>
        <dbReference type="Proteomes" id="UP000245992"/>
    </source>
</evidence>
<dbReference type="Gene3D" id="2.30.38.10">
    <property type="entry name" value="Luciferase, Domain 3"/>
    <property type="match status" value="1"/>
</dbReference>
<dbReference type="FunFam" id="3.30.300.30:FF:000010">
    <property type="entry name" value="Enterobactin synthetase component F"/>
    <property type="match status" value="1"/>
</dbReference>
<dbReference type="InterPro" id="IPR023213">
    <property type="entry name" value="CAT-like_dom_sf"/>
</dbReference>
<dbReference type="Proteomes" id="UP000245992">
    <property type="component" value="Unassembled WGS sequence"/>
</dbReference>
<dbReference type="Pfam" id="PF00501">
    <property type="entry name" value="AMP-binding"/>
    <property type="match status" value="2"/>
</dbReference>
<comment type="similarity">
    <text evidence="2">Belongs to the ATP-dependent AMP-binding enzyme family.</text>
</comment>
<evidence type="ECO:0000313" key="6">
    <source>
        <dbReference type="EMBL" id="PVE12407.1"/>
    </source>
</evidence>
<dbReference type="SUPFAM" id="SSF56801">
    <property type="entry name" value="Acetyl-CoA synthetase-like"/>
    <property type="match status" value="2"/>
</dbReference>
<proteinExistence type="inferred from homology"/>
<feature type="non-terminal residue" evidence="6">
    <location>
        <position position="978"/>
    </location>
</feature>
<dbReference type="Pfam" id="PF00550">
    <property type="entry name" value="PP-binding"/>
    <property type="match status" value="1"/>
</dbReference>
<keyword evidence="7" id="KW-1185">Reference proteome</keyword>
<dbReference type="InterPro" id="IPR006162">
    <property type="entry name" value="Ppantetheine_attach_site"/>
</dbReference>
<dbReference type="PANTHER" id="PTHR45527">
    <property type="entry name" value="NONRIBOSOMAL PEPTIDE SYNTHETASE"/>
    <property type="match status" value="1"/>
</dbReference>
<keyword evidence="4" id="KW-0597">Phosphoprotein</keyword>
<dbReference type="Gene3D" id="3.30.559.30">
    <property type="entry name" value="Nonribosomal peptide synthetase, condensation domain"/>
    <property type="match status" value="1"/>
</dbReference>
<accession>A0A2T7TB75</accession>
<comment type="caution">
    <text evidence="6">The sequence shown here is derived from an EMBL/GenBank/DDBJ whole genome shotgun (WGS) entry which is preliminary data.</text>
</comment>